<keyword evidence="5" id="KW-0808">Transferase</keyword>
<evidence type="ECO:0000256" key="12">
    <source>
        <dbReference type="SAM" id="MobiDB-lite"/>
    </source>
</evidence>
<dbReference type="PROSITE" id="PS50011">
    <property type="entry name" value="PROTEIN_KINASE_DOM"/>
    <property type="match status" value="1"/>
</dbReference>
<feature type="region of interest" description="Disordered" evidence="12">
    <location>
        <begin position="210"/>
        <end position="233"/>
    </location>
</feature>
<keyword evidence="7" id="KW-0418">Kinase</keyword>
<protein>
    <recommendedName>
        <fullName evidence="4">RING-type E3 ubiquitin transferase</fullName>
        <ecNumber evidence="4">2.3.2.27</ecNumber>
    </recommendedName>
</protein>
<keyword evidence="6 10" id="KW-0547">Nucleotide-binding</keyword>
<dbReference type="GO" id="GO:0005524">
    <property type="term" value="F:ATP binding"/>
    <property type="evidence" value="ECO:0007669"/>
    <property type="project" value="UniProtKB-UniRule"/>
</dbReference>
<evidence type="ECO:0000256" key="5">
    <source>
        <dbReference type="ARBA" id="ARBA00022679"/>
    </source>
</evidence>
<organism evidence="15 16">
    <name type="scientific">Nepenthes gracilis</name>
    <name type="common">Slender pitcher plant</name>
    <dbReference type="NCBI Taxonomy" id="150966"/>
    <lineage>
        <taxon>Eukaryota</taxon>
        <taxon>Viridiplantae</taxon>
        <taxon>Streptophyta</taxon>
        <taxon>Embryophyta</taxon>
        <taxon>Tracheophyta</taxon>
        <taxon>Spermatophyta</taxon>
        <taxon>Magnoliopsida</taxon>
        <taxon>eudicotyledons</taxon>
        <taxon>Gunneridae</taxon>
        <taxon>Pentapetalae</taxon>
        <taxon>Caryophyllales</taxon>
        <taxon>Nepenthaceae</taxon>
        <taxon>Nepenthes</taxon>
    </lineage>
</organism>
<evidence type="ECO:0000256" key="1">
    <source>
        <dbReference type="ARBA" id="ARBA00000900"/>
    </source>
</evidence>
<dbReference type="PROSITE" id="PS00108">
    <property type="entry name" value="PROTEIN_KINASE_ST"/>
    <property type="match status" value="1"/>
</dbReference>
<dbReference type="Gene3D" id="3.30.200.20">
    <property type="entry name" value="Phosphorylase Kinase, domain 1"/>
    <property type="match status" value="1"/>
</dbReference>
<dbReference type="AlphaFoldDB" id="A0AAD3RXQ8"/>
<dbReference type="InterPro" id="IPR003613">
    <property type="entry name" value="Ubox_domain"/>
</dbReference>
<keyword evidence="9 10" id="KW-0067">ATP-binding</keyword>
<evidence type="ECO:0000256" key="3">
    <source>
        <dbReference type="ARBA" id="ARBA00004906"/>
    </source>
</evidence>
<dbReference type="InterPro" id="IPR008271">
    <property type="entry name" value="Ser/Thr_kinase_AS"/>
</dbReference>
<dbReference type="Pfam" id="PF00069">
    <property type="entry name" value="Pkinase"/>
    <property type="match status" value="1"/>
</dbReference>
<evidence type="ECO:0000256" key="10">
    <source>
        <dbReference type="PROSITE-ProRule" id="PRU10141"/>
    </source>
</evidence>
<evidence type="ECO:0000256" key="11">
    <source>
        <dbReference type="SAM" id="Coils"/>
    </source>
</evidence>
<evidence type="ECO:0000256" key="4">
    <source>
        <dbReference type="ARBA" id="ARBA00012483"/>
    </source>
</evidence>
<dbReference type="SUPFAM" id="SSF56112">
    <property type="entry name" value="Protein kinase-like (PK-like)"/>
    <property type="match status" value="1"/>
</dbReference>
<feature type="compositionally biased region" description="Polar residues" evidence="12">
    <location>
        <begin position="210"/>
        <end position="227"/>
    </location>
</feature>
<dbReference type="GO" id="GO:0004672">
    <property type="term" value="F:protein kinase activity"/>
    <property type="evidence" value="ECO:0007669"/>
    <property type="project" value="InterPro"/>
</dbReference>
<dbReference type="PANTHER" id="PTHR45647">
    <property type="entry name" value="OS02G0152300 PROTEIN"/>
    <property type="match status" value="1"/>
</dbReference>
<dbReference type="Gene3D" id="3.40.50.620">
    <property type="entry name" value="HUPs"/>
    <property type="match status" value="1"/>
</dbReference>
<evidence type="ECO:0000256" key="2">
    <source>
        <dbReference type="ARBA" id="ARBA00003861"/>
    </source>
</evidence>
<dbReference type="PROSITE" id="PS51698">
    <property type="entry name" value="U_BOX"/>
    <property type="match status" value="1"/>
</dbReference>
<dbReference type="Gene3D" id="1.10.510.10">
    <property type="entry name" value="Transferase(Phosphotransferase) domain 1"/>
    <property type="match status" value="1"/>
</dbReference>
<reference evidence="15" key="1">
    <citation type="submission" date="2023-05" db="EMBL/GenBank/DDBJ databases">
        <title>Nepenthes gracilis genome sequencing.</title>
        <authorList>
            <person name="Fukushima K."/>
        </authorList>
    </citation>
    <scope>NUCLEOTIDE SEQUENCE</scope>
    <source>
        <strain evidence="15">SING2019-196</strain>
    </source>
</reference>
<comment type="pathway">
    <text evidence="3">Protein modification; protein ubiquitination.</text>
</comment>
<dbReference type="FunFam" id="3.30.200.20:FF:000162">
    <property type="entry name" value="Adenine nucleotide alpha hydrolase-like domain kinase"/>
    <property type="match status" value="1"/>
</dbReference>
<comment type="caution">
    <text evidence="15">The sequence shown here is derived from an EMBL/GenBank/DDBJ whole genome shotgun (WGS) entry which is preliminary data.</text>
</comment>
<dbReference type="CDD" id="cd01989">
    <property type="entry name" value="USP_STK_Ubox_N"/>
    <property type="match status" value="1"/>
</dbReference>
<dbReference type="Pfam" id="PF04564">
    <property type="entry name" value="U-box"/>
    <property type="match status" value="1"/>
</dbReference>
<dbReference type="GO" id="GO:0016567">
    <property type="term" value="P:protein ubiquitination"/>
    <property type="evidence" value="ECO:0007669"/>
    <property type="project" value="InterPro"/>
</dbReference>
<evidence type="ECO:0000313" key="15">
    <source>
        <dbReference type="EMBL" id="GMH00514.1"/>
    </source>
</evidence>
<comment type="catalytic activity">
    <reaction evidence="1">
        <text>S-ubiquitinyl-[E2 ubiquitin-conjugating enzyme]-L-cysteine + [acceptor protein]-L-lysine = [E2 ubiquitin-conjugating enzyme]-L-cysteine + N(6)-ubiquitinyl-[acceptor protein]-L-lysine.</text>
        <dbReference type="EC" id="2.3.2.27"/>
    </reaction>
</comment>
<dbReference type="InterPro" id="IPR017441">
    <property type="entry name" value="Protein_kinase_ATP_BS"/>
</dbReference>
<keyword evidence="16" id="KW-1185">Reference proteome</keyword>
<dbReference type="EC" id="2.3.2.27" evidence="4"/>
<gene>
    <name evidence="15" type="ORF">Nepgr_002353</name>
</gene>
<dbReference type="PROSITE" id="PS00107">
    <property type="entry name" value="PROTEIN_KINASE_ATP"/>
    <property type="match status" value="1"/>
</dbReference>
<dbReference type="InterPro" id="IPR013083">
    <property type="entry name" value="Znf_RING/FYVE/PHD"/>
</dbReference>
<dbReference type="InterPro" id="IPR000719">
    <property type="entry name" value="Prot_kinase_dom"/>
</dbReference>
<feature type="coiled-coil region" evidence="11">
    <location>
        <begin position="406"/>
        <end position="487"/>
    </location>
</feature>
<dbReference type="Proteomes" id="UP001279734">
    <property type="component" value="Unassembled WGS sequence"/>
</dbReference>
<dbReference type="SMART" id="SM00220">
    <property type="entry name" value="S_TKc"/>
    <property type="match status" value="1"/>
</dbReference>
<evidence type="ECO:0000256" key="6">
    <source>
        <dbReference type="ARBA" id="ARBA00022741"/>
    </source>
</evidence>
<proteinExistence type="predicted"/>
<dbReference type="Gene3D" id="3.30.40.10">
    <property type="entry name" value="Zinc/RING finger domain, C3HC4 (zinc finger)"/>
    <property type="match status" value="1"/>
</dbReference>
<evidence type="ECO:0000313" key="16">
    <source>
        <dbReference type="Proteomes" id="UP001279734"/>
    </source>
</evidence>
<dbReference type="GO" id="GO:0061630">
    <property type="term" value="F:ubiquitin protein ligase activity"/>
    <property type="evidence" value="ECO:0007669"/>
    <property type="project" value="UniProtKB-EC"/>
</dbReference>
<dbReference type="SUPFAM" id="SSF57850">
    <property type="entry name" value="RING/U-box"/>
    <property type="match status" value="1"/>
</dbReference>
<keyword evidence="8" id="KW-0833">Ubl conjugation pathway</keyword>
<dbReference type="InterPro" id="IPR014729">
    <property type="entry name" value="Rossmann-like_a/b/a_fold"/>
</dbReference>
<feature type="region of interest" description="Disordered" evidence="12">
    <location>
        <begin position="259"/>
        <end position="285"/>
    </location>
</feature>
<dbReference type="InterPro" id="IPR051348">
    <property type="entry name" value="U-box_ubiquitin_ligases"/>
</dbReference>
<dbReference type="InterPro" id="IPR011009">
    <property type="entry name" value="Kinase-like_dom_sf"/>
</dbReference>
<evidence type="ECO:0000259" key="14">
    <source>
        <dbReference type="PROSITE" id="PS51698"/>
    </source>
</evidence>
<sequence>MVDSAIGNLEGIERIRFPEIDPSSASTSIWGEETAEQPAARGVVEDKIFVAVSKEVRESKSTLIWALQNSQGNKICIIHVHKPSQTIPILGGKFPVSSVGKQEVEAYREIEKQTMFKVLDEYVRICRQAGVQAEKLYIEMDSIEKGIVELISLQMIGKLVMGAAADSRYSRKTREPRSTKALFVRREAPAFCHIWFICKGHLICTRLGTKQSSPNDESVQSNSSKLRSMSRAEDNQTDIEFHLVCKTRSLNLGGNCDDASGWSSPRSRLDAEESSDECDQLSRDSISQSYGRSRYRKAVSSSSFSPFAGIAERIPDIGLLDLPQSDEKHCASSPPSVLERTINNDIYYQLEQAIADAEDSRREAFEESMRRRKAERDTIEAIRKAKAAEIVYSDELRLTKQIKGDLAKGKEELESIKNQSDKIFEELQNALDQRSFLENEIEKSNLMVKELEEKIVSAVELLQNYKKEREELQIERCKALCEAEELRKQLELQSLNTHFPKFFSEFSFLEIEEATNNFDRSMKIGEGGYGSIYKGLLRHIEVAVKILHPDSSQGPQEFQQEVDILSKLRHPNLVILLGACPEIWALIYEYLPNGSLEDRLNCKDNTPPLSWQTRIRIAAELCSVLIFLHLSEPHSIVHGDLKPANVLLDAHFVCKLTDFGISHVISNNEMSAGNATRFHSSNHLPMGTSAYMDPEILSNGEITPQSDVFSFGIILLRLLTGKPALGITKEVQYALDKDSLNAILDPSAGDWPFVQAKQLACLALRCCETNKRNRPELVSEVWRVIEPMRASCGSLSSIRFGAEQHGPVPSYFICPIFQEIMEDPHIAADGFTYEAEALRGMATTMALVLASGRTTLLWHISFMMNHS</sequence>
<keyword evidence="11" id="KW-0175">Coiled coil</keyword>
<evidence type="ECO:0000256" key="8">
    <source>
        <dbReference type="ARBA" id="ARBA00022786"/>
    </source>
</evidence>
<feature type="domain" description="Protein kinase" evidence="13">
    <location>
        <begin position="518"/>
        <end position="789"/>
    </location>
</feature>
<feature type="binding site" evidence="10">
    <location>
        <position position="545"/>
    </location>
    <ligand>
        <name>ATP</name>
        <dbReference type="ChEBI" id="CHEBI:30616"/>
    </ligand>
</feature>
<evidence type="ECO:0000259" key="13">
    <source>
        <dbReference type="PROSITE" id="PS50011"/>
    </source>
</evidence>
<dbReference type="PANTHER" id="PTHR45647:SF100">
    <property type="entry name" value="U-BOX DOMAIN-CONTAINING PROTEIN 33"/>
    <property type="match status" value="1"/>
</dbReference>
<accession>A0AAD3RXQ8</accession>
<dbReference type="SUPFAM" id="SSF52402">
    <property type="entry name" value="Adenine nucleotide alpha hydrolases-like"/>
    <property type="match status" value="1"/>
</dbReference>
<comment type="function">
    <text evidence="2">Functions as an E3 ubiquitin ligase.</text>
</comment>
<evidence type="ECO:0000256" key="7">
    <source>
        <dbReference type="ARBA" id="ARBA00022777"/>
    </source>
</evidence>
<evidence type="ECO:0000256" key="9">
    <source>
        <dbReference type="ARBA" id="ARBA00022840"/>
    </source>
</evidence>
<feature type="domain" description="U-box" evidence="14">
    <location>
        <begin position="807"/>
        <end position="838"/>
    </location>
</feature>
<dbReference type="EMBL" id="BSYO01000002">
    <property type="protein sequence ID" value="GMH00514.1"/>
    <property type="molecule type" value="Genomic_DNA"/>
</dbReference>
<name>A0AAD3RXQ8_NEPGR</name>